<dbReference type="OrthoDB" id="206201at2759"/>
<dbReference type="InterPro" id="IPR036852">
    <property type="entry name" value="Peptidase_S8/S53_dom_sf"/>
</dbReference>
<dbReference type="GeneID" id="43605547"/>
<keyword evidence="10" id="KW-1185">Reference proteome</keyword>
<dbReference type="CDD" id="cd00306">
    <property type="entry name" value="Peptidases_S8_S53"/>
    <property type="match status" value="1"/>
</dbReference>
<evidence type="ECO:0000259" key="8">
    <source>
        <dbReference type="Pfam" id="PF00082"/>
    </source>
</evidence>
<dbReference type="PANTHER" id="PTHR43806:SF11">
    <property type="entry name" value="CEREVISIN-RELATED"/>
    <property type="match status" value="1"/>
</dbReference>
<feature type="region of interest" description="Disordered" evidence="6">
    <location>
        <begin position="1"/>
        <end position="126"/>
    </location>
</feature>
<dbReference type="SUPFAM" id="SSF48452">
    <property type="entry name" value="TPR-like"/>
    <property type="match status" value="1"/>
</dbReference>
<feature type="compositionally biased region" description="Polar residues" evidence="6">
    <location>
        <begin position="12"/>
        <end position="34"/>
    </location>
</feature>
<dbReference type="AlphaFoldDB" id="A0A7J6IUH9"/>
<keyword evidence="3 5" id="KW-0378">Hydrolase</keyword>
<gene>
    <name evidence="9" type="primary">epr</name>
    <name evidence="9" type="ORF">CGGC5_v010478</name>
</gene>
<organism evidence="9 10">
    <name type="scientific">Colletotrichum fructicola (strain Nara gc5)</name>
    <name type="common">Anthracnose fungus</name>
    <name type="synonym">Colletotrichum gloeosporioides (strain Nara gc5)</name>
    <dbReference type="NCBI Taxonomy" id="1213859"/>
    <lineage>
        <taxon>Eukaryota</taxon>
        <taxon>Fungi</taxon>
        <taxon>Dikarya</taxon>
        <taxon>Ascomycota</taxon>
        <taxon>Pezizomycotina</taxon>
        <taxon>Sordariomycetes</taxon>
        <taxon>Hypocreomycetidae</taxon>
        <taxon>Glomerellales</taxon>
        <taxon>Glomerellaceae</taxon>
        <taxon>Colletotrichum</taxon>
        <taxon>Colletotrichum gloeosporioides species complex</taxon>
    </lineage>
</organism>
<dbReference type="Gene3D" id="1.25.40.10">
    <property type="entry name" value="Tetratricopeptide repeat domain"/>
    <property type="match status" value="1"/>
</dbReference>
<keyword evidence="7" id="KW-0472">Membrane</keyword>
<feature type="active site" description="Charge relay system" evidence="5">
    <location>
        <position position="511"/>
    </location>
</feature>
<evidence type="ECO:0000313" key="9">
    <source>
        <dbReference type="EMBL" id="KAF4480260.1"/>
    </source>
</evidence>
<reference evidence="9 10" key="1">
    <citation type="submission" date="2012-08" db="EMBL/GenBank/DDBJ databases">
        <authorList>
            <person name="Gan P.H.P."/>
            <person name="Ikeda K."/>
            <person name="Irieda H."/>
            <person name="Narusaka M."/>
            <person name="O'Connell R.J."/>
            <person name="Narusaka Y."/>
            <person name="Takano Y."/>
            <person name="Kubo Y."/>
            <person name="Shirasu K."/>
        </authorList>
    </citation>
    <scope>NUCLEOTIDE SEQUENCE [LARGE SCALE GENOMIC DNA]</scope>
    <source>
        <strain evidence="9 10">Nara gc5</strain>
    </source>
</reference>
<dbReference type="InterPro" id="IPR011990">
    <property type="entry name" value="TPR-like_helical_dom_sf"/>
</dbReference>
<feature type="transmembrane region" description="Helical" evidence="7">
    <location>
        <begin position="705"/>
        <end position="730"/>
    </location>
</feature>
<dbReference type="InterPro" id="IPR050131">
    <property type="entry name" value="Peptidase_S8_subtilisin-like"/>
</dbReference>
<evidence type="ECO:0000313" key="10">
    <source>
        <dbReference type="Proteomes" id="UP000011096"/>
    </source>
</evidence>
<evidence type="ECO:0000256" key="5">
    <source>
        <dbReference type="PROSITE-ProRule" id="PRU01240"/>
    </source>
</evidence>
<evidence type="ECO:0000256" key="6">
    <source>
        <dbReference type="SAM" id="MobiDB-lite"/>
    </source>
</evidence>
<keyword evidence="4 5" id="KW-0720">Serine protease</keyword>
<feature type="active site" description="Charge relay system" evidence="5">
    <location>
        <position position="713"/>
    </location>
</feature>
<evidence type="ECO:0000256" key="3">
    <source>
        <dbReference type="ARBA" id="ARBA00022801"/>
    </source>
</evidence>
<keyword evidence="2 5" id="KW-0645">Protease</keyword>
<dbReference type="InParanoid" id="A0A7J6IUH9"/>
<evidence type="ECO:0000256" key="1">
    <source>
        <dbReference type="ARBA" id="ARBA00011073"/>
    </source>
</evidence>
<sequence length="807" mass="90126">MASNETRDHGDQSTWCQSNDPQCGSSTELSQTGQEKGDANCETSGGDGRILDDGLKDTSPGEQSKDPTRVPSGANQVQDDNDSGNASDETIQEPNATRETSAHQEAEQRKIRADAENRGLEQTKNLSLQDFKRAITKAADQMQEGEKKAHEKAQEASQTILDAMLWDVIKELPRDDYHILLAKHHLATCYFHMENYTQAEEFYREVLKAREAKKPSDPDLILRVRRDLVATLIRSAKRKDEKEDFLAEGMYTEAMNLAMQNINDATNSTPENDVDDVYTCLETLIEQVTPETKEHAELLKSSVYAQIRLGSGMTIDDWEGVKEAGIQAWNIYVFAEGDETTAHDIYDTIQTRLEDYQASSQEPNSPDCTEAIRIGDELRTEWKKSMTKARWQKALQAAKDQARQTIAVRRRLMINKWNLLAQELLEIKGESDITKVGEHERDNIRALETTPTGIETRDIEKNEEDEQEQERLTRALDGPAETGLDRTGTGFSEYSEVETPMDLDSAASLFDIGSESSDIDEKAIDEDGHGTFIAGIVLQLAPLAELSVARVTRSRDSMRTDPQIEGENKVTAAILHAIDEWKTDIISISFGYQSIRTEELRNAIRKAIFQNVIVFGAAGNFGNTRANVSFPARLAGVFKIFACNHHGRGSSFSANGTANSSYCFSTLGTNVVSIWPEDHREAANNDEAAKKGDIRIVDMPKQKGLWVAMSGTSFATPIAASLAAIIYQFYDVNKLIMSMPPSLKFKTVDVVRAVLLQMSMEADIDRYNYLNPAVGRDNFFNFREGRGEDRVSFFARKLADCIWAADI</sequence>
<dbReference type="PROSITE" id="PS51892">
    <property type="entry name" value="SUBTILASE"/>
    <property type="match status" value="1"/>
</dbReference>
<dbReference type="GO" id="GO:0006508">
    <property type="term" value="P:proteolysis"/>
    <property type="evidence" value="ECO:0007669"/>
    <property type="project" value="UniProtKB-KW"/>
</dbReference>
<feature type="compositionally biased region" description="Basic and acidic residues" evidence="6">
    <location>
        <begin position="100"/>
        <end position="121"/>
    </location>
</feature>
<dbReference type="RefSeq" id="XP_066008084.1">
    <property type="nucleotide sequence ID" value="XM_066152364.1"/>
</dbReference>
<evidence type="ECO:0000256" key="4">
    <source>
        <dbReference type="ARBA" id="ARBA00022825"/>
    </source>
</evidence>
<feature type="domain" description="Peptidase S8/S53" evidence="8">
    <location>
        <begin position="501"/>
        <end position="739"/>
    </location>
</feature>
<keyword evidence="7" id="KW-0812">Transmembrane</keyword>
<comment type="similarity">
    <text evidence="1 5">Belongs to the peptidase S8 family.</text>
</comment>
<reference evidence="9 10" key="2">
    <citation type="submission" date="2020-04" db="EMBL/GenBank/DDBJ databases">
        <title>Genome sequencing and assembly of multiple isolates from the Colletotrichum gloeosporioides species complex.</title>
        <authorList>
            <person name="Gan P."/>
            <person name="Shirasu K."/>
        </authorList>
    </citation>
    <scope>NUCLEOTIDE SEQUENCE [LARGE SCALE GENOMIC DNA]</scope>
    <source>
        <strain evidence="9 10">Nara gc5</strain>
    </source>
</reference>
<feature type="active site" description="Charge relay system" evidence="5">
    <location>
        <position position="529"/>
    </location>
</feature>
<dbReference type="EMBL" id="ANPB02000006">
    <property type="protein sequence ID" value="KAF4480260.1"/>
    <property type="molecule type" value="Genomic_DNA"/>
</dbReference>
<dbReference type="Proteomes" id="UP000011096">
    <property type="component" value="Unassembled WGS sequence"/>
</dbReference>
<proteinExistence type="inferred from homology"/>
<name>A0A7J6IUH9_COLFN</name>
<protein>
    <submittedName>
        <fullName evidence="9">Minor extracellular protease Epr</fullName>
    </submittedName>
</protein>
<accession>A0A7J6IUH9</accession>
<dbReference type="InterPro" id="IPR000209">
    <property type="entry name" value="Peptidase_S8/S53_dom"/>
</dbReference>
<dbReference type="PRINTS" id="PR00723">
    <property type="entry name" value="SUBTILISIN"/>
</dbReference>
<dbReference type="Pfam" id="PF00082">
    <property type="entry name" value="Peptidase_S8"/>
    <property type="match status" value="1"/>
</dbReference>
<evidence type="ECO:0000256" key="7">
    <source>
        <dbReference type="SAM" id="Phobius"/>
    </source>
</evidence>
<feature type="compositionally biased region" description="Polar residues" evidence="6">
    <location>
        <begin position="73"/>
        <end position="99"/>
    </location>
</feature>
<dbReference type="PANTHER" id="PTHR43806">
    <property type="entry name" value="PEPTIDASE S8"/>
    <property type="match status" value="1"/>
</dbReference>
<feature type="compositionally biased region" description="Basic and acidic residues" evidence="6">
    <location>
        <begin position="1"/>
        <end position="11"/>
    </location>
</feature>
<dbReference type="InterPro" id="IPR015500">
    <property type="entry name" value="Peptidase_S8_subtilisin-rel"/>
</dbReference>
<comment type="caution">
    <text evidence="9">The sequence shown here is derived from an EMBL/GenBank/DDBJ whole genome shotgun (WGS) entry which is preliminary data.</text>
</comment>
<evidence type="ECO:0000256" key="2">
    <source>
        <dbReference type="ARBA" id="ARBA00022670"/>
    </source>
</evidence>
<keyword evidence="7" id="KW-1133">Transmembrane helix</keyword>
<dbReference type="Gene3D" id="3.40.50.200">
    <property type="entry name" value="Peptidase S8/S53 domain"/>
    <property type="match status" value="1"/>
</dbReference>
<dbReference type="SUPFAM" id="SSF52743">
    <property type="entry name" value="Subtilisin-like"/>
    <property type="match status" value="1"/>
</dbReference>
<dbReference type="GO" id="GO:0004252">
    <property type="term" value="F:serine-type endopeptidase activity"/>
    <property type="evidence" value="ECO:0007669"/>
    <property type="project" value="UniProtKB-UniRule"/>
</dbReference>